<dbReference type="EMBL" id="BMIU01000010">
    <property type="protein sequence ID" value="GGF34385.1"/>
    <property type="molecule type" value="Genomic_DNA"/>
</dbReference>
<dbReference type="InterPro" id="IPR025269">
    <property type="entry name" value="SAM-like_dom"/>
</dbReference>
<dbReference type="CDD" id="cd01185">
    <property type="entry name" value="INTN1_C_like"/>
    <property type="match status" value="1"/>
</dbReference>
<accession>A0ABQ1V1F7</accession>
<dbReference type="PROSITE" id="PS51898">
    <property type="entry name" value="TYR_RECOMBINASE"/>
    <property type="match status" value="1"/>
</dbReference>
<dbReference type="Proteomes" id="UP000647339">
    <property type="component" value="Unassembled WGS sequence"/>
</dbReference>
<dbReference type="Gene3D" id="1.10.443.10">
    <property type="entry name" value="Intergrase catalytic core"/>
    <property type="match status" value="1"/>
</dbReference>
<reference evidence="9" key="1">
    <citation type="journal article" date="2019" name="Int. J. Syst. Evol. Microbiol.">
        <title>The Global Catalogue of Microorganisms (GCM) 10K type strain sequencing project: providing services to taxonomists for standard genome sequencing and annotation.</title>
        <authorList>
            <consortium name="The Broad Institute Genomics Platform"/>
            <consortium name="The Broad Institute Genome Sequencing Center for Infectious Disease"/>
            <person name="Wu L."/>
            <person name="Ma J."/>
        </authorList>
    </citation>
    <scope>NUCLEOTIDE SEQUENCE [LARGE SCALE GENOMIC DNA]</scope>
    <source>
        <strain evidence="9">CGMCC 1.15407</strain>
    </source>
</reference>
<evidence type="ECO:0000313" key="9">
    <source>
        <dbReference type="Proteomes" id="UP000647339"/>
    </source>
</evidence>
<proteinExistence type="inferred from homology"/>
<keyword evidence="4" id="KW-0233">DNA recombination</keyword>
<evidence type="ECO:0000256" key="2">
    <source>
        <dbReference type="ARBA" id="ARBA00022908"/>
    </source>
</evidence>
<dbReference type="InterPro" id="IPR035386">
    <property type="entry name" value="Arm-DNA-bind_5"/>
</dbReference>
<dbReference type="Pfam" id="PF17293">
    <property type="entry name" value="Arm-DNA-bind_5"/>
    <property type="match status" value="1"/>
</dbReference>
<feature type="domain" description="Core-binding (CB)" evidence="7">
    <location>
        <begin position="115"/>
        <end position="207"/>
    </location>
</feature>
<dbReference type="InterPro" id="IPR050090">
    <property type="entry name" value="Tyrosine_recombinase_XerCD"/>
</dbReference>
<evidence type="ECO:0000256" key="4">
    <source>
        <dbReference type="ARBA" id="ARBA00023172"/>
    </source>
</evidence>
<dbReference type="InterPro" id="IPR011010">
    <property type="entry name" value="DNA_brk_join_enz"/>
</dbReference>
<dbReference type="InterPro" id="IPR002104">
    <property type="entry name" value="Integrase_catalytic"/>
</dbReference>
<keyword evidence="9" id="KW-1185">Reference proteome</keyword>
<dbReference type="InterPro" id="IPR044068">
    <property type="entry name" value="CB"/>
</dbReference>
<dbReference type="InterPro" id="IPR010998">
    <property type="entry name" value="Integrase_recombinase_N"/>
</dbReference>
<organism evidence="8 9">
    <name type="scientific">Echinicola rosea</name>
    <dbReference type="NCBI Taxonomy" id="1807691"/>
    <lineage>
        <taxon>Bacteria</taxon>
        <taxon>Pseudomonadati</taxon>
        <taxon>Bacteroidota</taxon>
        <taxon>Cytophagia</taxon>
        <taxon>Cytophagales</taxon>
        <taxon>Cyclobacteriaceae</taxon>
        <taxon>Echinicola</taxon>
    </lineage>
</organism>
<name>A0ABQ1V1F7_9BACT</name>
<gene>
    <name evidence="8" type="ORF">GCM10011339_23320</name>
</gene>
<evidence type="ECO:0000256" key="1">
    <source>
        <dbReference type="ARBA" id="ARBA00008857"/>
    </source>
</evidence>
<evidence type="ECO:0000259" key="6">
    <source>
        <dbReference type="PROSITE" id="PS51898"/>
    </source>
</evidence>
<sequence length="430" mass="49993">MAEFNYYLRDKGKDGETPITLFISYNSKRLKYPSLEKIHPKLWNDKKQLAKEVQAFPAHKIFNDTLSHIKGTAEKVFRQLKLKLERSPLPSELKDQLDIELNRAAIKEHETDKPITLIELFDRFITEAENGIRLTATGKRYDKRTIQKYRTTKNKLAEFGKSYHLTFDTINHSFYSKFVAYLNNEGYKLNSVGKYIMIIKTFLNYATEMGYNTNMYFKSSKFKAYSVTGFSIYLTVKELEELYKEDLSKTPHLERVRDLFLVGAWTGLRFSDFTTIKPENIQDGFLHIKTQKTGEKVIIPIHPTVKAIMAKYEGKYPNSLPPPISNQKMNDYLKDITKQVECLEEVVEAEYIKGGHKVTEMRPKWEFVTTHTARRSFATNVYKSGFPAISLMKITGHRTESAFLKYIKVKPEDVAVQLAEHWKESVLKVV</sequence>
<dbReference type="SUPFAM" id="SSF56349">
    <property type="entry name" value="DNA breaking-rejoining enzymes"/>
    <property type="match status" value="1"/>
</dbReference>
<dbReference type="Pfam" id="PF13102">
    <property type="entry name" value="Phage_int_SAM_5"/>
    <property type="match status" value="1"/>
</dbReference>
<keyword evidence="3 5" id="KW-0238">DNA-binding</keyword>
<feature type="domain" description="Tyr recombinase" evidence="6">
    <location>
        <begin position="229"/>
        <end position="419"/>
    </location>
</feature>
<dbReference type="PANTHER" id="PTHR30349:SF64">
    <property type="entry name" value="PROPHAGE INTEGRASE INTD-RELATED"/>
    <property type="match status" value="1"/>
</dbReference>
<evidence type="ECO:0000256" key="3">
    <source>
        <dbReference type="ARBA" id="ARBA00023125"/>
    </source>
</evidence>
<dbReference type="Pfam" id="PF00589">
    <property type="entry name" value="Phage_integrase"/>
    <property type="match status" value="1"/>
</dbReference>
<evidence type="ECO:0000256" key="5">
    <source>
        <dbReference type="PROSITE-ProRule" id="PRU01248"/>
    </source>
</evidence>
<protein>
    <submittedName>
        <fullName evidence="8">Integrase</fullName>
    </submittedName>
</protein>
<dbReference type="RefSeq" id="WP_137401854.1">
    <property type="nucleotide sequence ID" value="NZ_BMIU01000010.1"/>
</dbReference>
<evidence type="ECO:0000313" key="8">
    <source>
        <dbReference type="EMBL" id="GGF34385.1"/>
    </source>
</evidence>
<evidence type="ECO:0000259" key="7">
    <source>
        <dbReference type="PROSITE" id="PS51900"/>
    </source>
</evidence>
<dbReference type="Gene3D" id="1.10.150.130">
    <property type="match status" value="1"/>
</dbReference>
<comment type="caution">
    <text evidence="8">The sequence shown here is derived from an EMBL/GenBank/DDBJ whole genome shotgun (WGS) entry which is preliminary data.</text>
</comment>
<dbReference type="InterPro" id="IPR013762">
    <property type="entry name" value="Integrase-like_cat_sf"/>
</dbReference>
<keyword evidence="2" id="KW-0229">DNA integration</keyword>
<dbReference type="PANTHER" id="PTHR30349">
    <property type="entry name" value="PHAGE INTEGRASE-RELATED"/>
    <property type="match status" value="1"/>
</dbReference>
<dbReference type="PROSITE" id="PS51900">
    <property type="entry name" value="CB"/>
    <property type="match status" value="1"/>
</dbReference>
<comment type="similarity">
    <text evidence="1">Belongs to the 'phage' integrase family.</text>
</comment>